<feature type="chain" id="PRO_5039497483" evidence="5">
    <location>
        <begin position="21"/>
        <end position="326"/>
    </location>
</feature>
<dbReference type="PANTHER" id="PTHR30532:SF10">
    <property type="entry name" value="IRON-UPTAKE SYSTEM-BINDING PROTEIN"/>
    <property type="match status" value="1"/>
</dbReference>
<dbReference type="PANTHER" id="PTHR30532">
    <property type="entry name" value="IRON III DICITRATE-BINDING PERIPLASMIC PROTEIN"/>
    <property type="match status" value="1"/>
</dbReference>
<sequence length="326" mass="35306">MKKFAVGVCTLLSASLLLTACGGKGQEADRSVQSNTNASTQTSVSDQASSKTITYLDKTYQLIKTDHIIVASLEAMEDAAVLGVKPTGAVTSGGKFPKYMEKAMEGATDVGDRMQPSAEAILKLKADVILGSSKFRPAVAEQLGKVATLIPVSHISTNWEANLLMMGQLTGKEAKAEEILSKYKQDVKAAQQKLKPLWENKKVLMVRIRTGNLYVYPANVYFNPSLYVDLGAKVPEELNGVKAQEAVSLEKLADMNPDYLFVQFSEGENKDQPQALADLEKNPIWSSINAVKNGKTFVNIVDPNAQGGTSWSKIAFLEAAVNRLSQ</sequence>
<evidence type="ECO:0000313" key="7">
    <source>
        <dbReference type="EMBL" id="ASR48471.1"/>
    </source>
</evidence>
<dbReference type="STRING" id="172713.GCA_001705305_00207"/>
<keyword evidence="3" id="KW-0813">Transport</keyword>
<protein>
    <submittedName>
        <fullName evidence="7">Iron-uptake system-binding protein</fullName>
    </submittedName>
</protein>
<feature type="signal peptide" evidence="5">
    <location>
        <begin position="1"/>
        <end position="20"/>
    </location>
</feature>
<feature type="domain" description="Fe/B12 periplasmic-binding" evidence="6">
    <location>
        <begin position="67"/>
        <end position="326"/>
    </location>
</feature>
<evidence type="ECO:0000259" key="6">
    <source>
        <dbReference type="PROSITE" id="PS50983"/>
    </source>
</evidence>
<dbReference type="Proteomes" id="UP000214666">
    <property type="component" value="Chromosome"/>
</dbReference>
<reference evidence="7 8" key="1">
    <citation type="submission" date="2017-03" db="EMBL/GenBank/DDBJ databases">
        <title>Complete genome sequence of Paenibacillus Kribbensis producing bioflocculants.</title>
        <authorList>
            <person name="Lee H.-G."/>
            <person name="Oh H.-M."/>
        </authorList>
    </citation>
    <scope>NUCLEOTIDE SEQUENCE [LARGE SCALE GENOMIC DNA]</scope>
    <source>
        <strain evidence="7 8">AM49</strain>
    </source>
</reference>
<dbReference type="AlphaFoldDB" id="A0A222WRV9"/>
<dbReference type="GO" id="GO:1901678">
    <property type="term" value="P:iron coordination entity transport"/>
    <property type="evidence" value="ECO:0007669"/>
    <property type="project" value="UniProtKB-ARBA"/>
</dbReference>
<proteinExistence type="inferred from homology"/>
<evidence type="ECO:0000256" key="5">
    <source>
        <dbReference type="SAM" id="SignalP"/>
    </source>
</evidence>
<comment type="similarity">
    <text evidence="2">Belongs to the bacterial solute-binding protein 8 family.</text>
</comment>
<dbReference type="RefSeq" id="WP_094155832.1">
    <property type="nucleotide sequence ID" value="NZ_CP020028.1"/>
</dbReference>
<dbReference type="OrthoDB" id="26763at2"/>
<dbReference type="SUPFAM" id="SSF53807">
    <property type="entry name" value="Helical backbone' metal receptor"/>
    <property type="match status" value="1"/>
</dbReference>
<evidence type="ECO:0000313" key="8">
    <source>
        <dbReference type="Proteomes" id="UP000214666"/>
    </source>
</evidence>
<dbReference type="InterPro" id="IPR002491">
    <property type="entry name" value="ABC_transptr_periplasmic_BD"/>
</dbReference>
<dbReference type="InterPro" id="IPR051313">
    <property type="entry name" value="Bact_iron-sidero_bind"/>
</dbReference>
<dbReference type="KEGG" id="pkb:B4V02_18100"/>
<name>A0A222WRV9_9BACL</name>
<accession>A0A222WRV9</accession>
<dbReference type="PROSITE" id="PS50983">
    <property type="entry name" value="FE_B12_PBP"/>
    <property type="match status" value="1"/>
</dbReference>
<dbReference type="Gene3D" id="3.40.50.1980">
    <property type="entry name" value="Nitrogenase molybdenum iron protein domain"/>
    <property type="match status" value="2"/>
</dbReference>
<keyword evidence="4 5" id="KW-0732">Signal</keyword>
<evidence type="ECO:0000256" key="3">
    <source>
        <dbReference type="ARBA" id="ARBA00022448"/>
    </source>
</evidence>
<gene>
    <name evidence="7" type="ORF">B4V02_18100</name>
</gene>
<evidence type="ECO:0000256" key="4">
    <source>
        <dbReference type="ARBA" id="ARBA00022729"/>
    </source>
</evidence>
<keyword evidence="8" id="KW-1185">Reference proteome</keyword>
<dbReference type="GO" id="GO:0030288">
    <property type="term" value="C:outer membrane-bounded periplasmic space"/>
    <property type="evidence" value="ECO:0007669"/>
    <property type="project" value="TreeGrafter"/>
</dbReference>
<evidence type="ECO:0000256" key="1">
    <source>
        <dbReference type="ARBA" id="ARBA00004196"/>
    </source>
</evidence>
<comment type="subcellular location">
    <subcellularLocation>
        <location evidence="1">Cell envelope</location>
    </subcellularLocation>
</comment>
<dbReference type="EMBL" id="CP020028">
    <property type="protein sequence ID" value="ASR48471.1"/>
    <property type="molecule type" value="Genomic_DNA"/>
</dbReference>
<dbReference type="PROSITE" id="PS51257">
    <property type="entry name" value="PROKAR_LIPOPROTEIN"/>
    <property type="match status" value="1"/>
</dbReference>
<dbReference type="Pfam" id="PF01497">
    <property type="entry name" value="Peripla_BP_2"/>
    <property type="match status" value="1"/>
</dbReference>
<organism evidence="7 8">
    <name type="scientific">Paenibacillus kribbensis</name>
    <dbReference type="NCBI Taxonomy" id="172713"/>
    <lineage>
        <taxon>Bacteria</taxon>
        <taxon>Bacillati</taxon>
        <taxon>Bacillota</taxon>
        <taxon>Bacilli</taxon>
        <taxon>Bacillales</taxon>
        <taxon>Paenibacillaceae</taxon>
        <taxon>Paenibacillus</taxon>
    </lineage>
</organism>
<evidence type="ECO:0000256" key="2">
    <source>
        <dbReference type="ARBA" id="ARBA00008814"/>
    </source>
</evidence>